<reference evidence="1" key="1">
    <citation type="submission" date="2024-03" db="EMBL/GenBank/DDBJ databases">
        <title>Novel Streptomyces species of biotechnological and ecological value are a feature of Machair soil.</title>
        <authorList>
            <person name="Prole J.R."/>
            <person name="Goodfellow M."/>
            <person name="Allenby N."/>
            <person name="Ward A.C."/>
        </authorList>
    </citation>
    <scope>NUCLEOTIDE SEQUENCE</scope>
    <source>
        <strain evidence="1">MS2.AVA.5</strain>
    </source>
</reference>
<accession>A0ACC6Q8R7</accession>
<comment type="caution">
    <text evidence="1">The sequence shown here is derived from an EMBL/GenBank/DDBJ whole genome shotgun (WGS) entry which is preliminary data.</text>
</comment>
<evidence type="ECO:0000313" key="1">
    <source>
        <dbReference type="EMBL" id="MEJ8639958.1"/>
    </source>
</evidence>
<evidence type="ECO:0000313" key="2">
    <source>
        <dbReference type="Proteomes" id="UP001377168"/>
    </source>
</evidence>
<sequence length="84" mass="9530">MSDTLLRTLDLIEPGDLVMYHGSILDRHGLYLAKPCDCFYCARADYLGSDDIRYRLTDPYADDPNGLTLRCVRRQSITRSTANA</sequence>
<dbReference type="Proteomes" id="UP001377168">
    <property type="component" value="Unassembled WGS sequence"/>
</dbReference>
<dbReference type="EMBL" id="JBBKAJ010000034">
    <property type="protein sequence ID" value="MEJ8639958.1"/>
    <property type="molecule type" value="Genomic_DNA"/>
</dbReference>
<proteinExistence type="predicted"/>
<protein>
    <submittedName>
        <fullName evidence="1">Uncharacterized protein</fullName>
    </submittedName>
</protein>
<name>A0ACC6Q8R7_9ACTN</name>
<keyword evidence="2" id="KW-1185">Reference proteome</keyword>
<gene>
    <name evidence="1" type="ORF">WKI67_42370</name>
</gene>
<organism evidence="1 2">
    <name type="scientific">Streptomyces achmelvichensis</name>
    <dbReference type="NCBI Taxonomy" id="3134111"/>
    <lineage>
        <taxon>Bacteria</taxon>
        <taxon>Bacillati</taxon>
        <taxon>Actinomycetota</taxon>
        <taxon>Actinomycetes</taxon>
        <taxon>Kitasatosporales</taxon>
        <taxon>Streptomycetaceae</taxon>
        <taxon>Streptomyces</taxon>
    </lineage>
</organism>